<accession>H6BKG1</accession>
<keyword evidence="4" id="KW-1185">Reference proteome</keyword>
<dbReference type="Pfam" id="PF17056">
    <property type="entry name" value="KRE1"/>
    <property type="match status" value="1"/>
</dbReference>
<dbReference type="OrthoDB" id="5406216at2759"/>
<dbReference type="GO" id="GO:0031505">
    <property type="term" value="P:fungal-type cell wall organization"/>
    <property type="evidence" value="ECO:0007669"/>
    <property type="project" value="InterPro"/>
</dbReference>
<dbReference type="EMBL" id="JH226130">
    <property type="protein sequence ID" value="EHY52595.1"/>
    <property type="molecule type" value="Genomic_DNA"/>
</dbReference>
<dbReference type="eggNOG" id="ENOG502T3HX">
    <property type="taxonomic scope" value="Eukaryota"/>
</dbReference>
<feature type="compositionally biased region" description="Low complexity" evidence="1">
    <location>
        <begin position="183"/>
        <end position="197"/>
    </location>
</feature>
<keyword evidence="2" id="KW-0732">Signal</keyword>
<feature type="signal peptide" evidence="2">
    <location>
        <begin position="1"/>
        <end position="24"/>
    </location>
</feature>
<dbReference type="RefSeq" id="XP_009153056.1">
    <property type="nucleotide sequence ID" value="XM_009154808.1"/>
</dbReference>
<evidence type="ECO:0000313" key="4">
    <source>
        <dbReference type="Proteomes" id="UP000007304"/>
    </source>
</evidence>
<protein>
    <submittedName>
        <fullName evidence="3">Uncharacterized protein</fullName>
    </submittedName>
</protein>
<gene>
    <name evidence="3" type="ORF">HMPREF1120_00806</name>
</gene>
<dbReference type="InterPro" id="IPR031452">
    <property type="entry name" value="Kre1"/>
</dbReference>
<proteinExistence type="predicted"/>
<dbReference type="VEuPathDB" id="FungiDB:HMPREF1120_00806"/>
<evidence type="ECO:0000256" key="2">
    <source>
        <dbReference type="SAM" id="SignalP"/>
    </source>
</evidence>
<feature type="compositionally biased region" description="Basic and acidic residues" evidence="1">
    <location>
        <begin position="203"/>
        <end position="219"/>
    </location>
</feature>
<organism evidence="3 4">
    <name type="scientific">Exophiala dermatitidis (strain ATCC 34100 / CBS 525.76 / NIH/UT8656)</name>
    <name type="common">Black yeast</name>
    <name type="synonym">Wangiella dermatitidis</name>
    <dbReference type="NCBI Taxonomy" id="858893"/>
    <lineage>
        <taxon>Eukaryota</taxon>
        <taxon>Fungi</taxon>
        <taxon>Dikarya</taxon>
        <taxon>Ascomycota</taxon>
        <taxon>Pezizomycotina</taxon>
        <taxon>Eurotiomycetes</taxon>
        <taxon>Chaetothyriomycetidae</taxon>
        <taxon>Chaetothyriales</taxon>
        <taxon>Herpotrichiellaceae</taxon>
        <taxon>Exophiala</taxon>
    </lineage>
</organism>
<reference evidence="3" key="1">
    <citation type="submission" date="2011-07" db="EMBL/GenBank/DDBJ databases">
        <title>The Genome Sequence of Exophiala (Wangiella) dermatitidis NIH/UT8656.</title>
        <authorList>
            <consortium name="The Broad Institute Genome Sequencing Platform"/>
            <person name="Cuomo C."/>
            <person name="Wang Z."/>
            <person name="Hunicke-Smith S."/>
            <person name="Szanislo P.J."/>
            <person name="Earl A."/>
            <person name="Young S.K."/>
            <person name="Zeng Q."/>
            <person name="Gargeya S."/>
            <person name="Fitzgerald M."/>
            <person name="Haas B."/>
            <person name="Abouelleil A."/>
            <person name="Alvarado L."/>
            <person name="Arachchi H.M."/>
            <person name="Berlin A."/>
            <person name="Brown A."/>
            <person name="Chapman S.B."/>
            <person name="Chen Z."/>
            <person name="Dunbar C."/>
            <person name="Freedman E."/>
            <person name="Gearin G."/>
            <person name="Gellesch M."/>
            <person name="Goldberg J."/>
            <person name="Griggs A."/>
            <person name="Gujja S."/>
            <person name="Heiman D."/>
            <person name="Howarth C."/>
            <person name="Larson L."/>
            <person name="Lui A."/>
            <person name="MacDonald P.J.P."/>
            <person name="Montmayeur A."/>
            <person name="Murphy C."/>
            <person name="Neiman D."/>
            <person name="Pearson M."/>
            <person name="Priest M."/>
            <person name="Roberts A."/>
            <person name="Saif S."/>
            <person name="Shea T."/>
            <person name="Shenoy N."/>
            <person name="Sisk P."/>
            <person name="Stolte C."/>
            <person name="Sykes S."/>
            <person name="Wortman J."/>
            <person name="Nusbaum C."/>
            <person name="Birren B."/>
        </authorList>
    </citation>
    <scope>NUCLEOTIDE SEQUENCE</scope>
    <source>
        <strain evidence="3">NIH/UT8656</strain>
    </source>
</reference>
<feature type="region of interest" description="Disordered" evidence="1">
    <location>
        <begin position="175"/>
        <end position="223"/>
    </location>
</feature>
<feature type="chain" id="PRO_5003602812" evidence="2">
    <location>
        <begin position="25"/>
        <end position="297"/>
    </location>
</feature>
<dbReference type="AlphaFoldDB" id="H6BKG1"/>
<sequence>MPETAITSVLLLSSLLALTTGTQASSPGDSVQVADSDLYPAVPSDLDTNQWAPYTTLEPVASTPSISTPTATASADDSVRILPALDANAIPEIKERQVTGQGTAAAATAIKQVSPITTYYIASEISGSQVQVPVVYTQTFPVSYVQWASPTAGEIGLGTIQGTIGVVRTDRKRSLPTQAPLGELPALESASEPPAAETTQSLDDQREEQQGHQKSDDGHAYSSKLSKVGSSIQHELAEWLKFAKQQKDKAEKEVKKPCAKCGMDTDEDAVSNDAHILKAGTVAALAVGVATLGLAYL</sequence>
<evidence type="ECO:0000313" key="3">
    <source>
        <dbReference type="EMBL" id="EHY52595.1"/>
    </source>
</evidence>
<evidence type="ECO:0000256" key="1">
    <source>
        <dbReference type="SAM" id="MobiDB-lite"/>
    </source>
</evidence>
<dbReference type="Proteomes" id="UP000007304">
    <property type="component" value="Unassembled WGS sequence"/>
</dbReference>
<dbReference type="InParanoid" id="H6BKG1"/>
<dbReference type="GeneID" id="20305445"/>
<dbReference type="HOGENOM" id="CLU_059435_0_0_1"/>
<name>H6BKG1_EXODN</name>